<proteinExistence type="predicted"/>
<reference evidence="1 2" key="1">
    <citation type="journal article" date="2019" name="Sci. Rep.">
        <title>A high-quality genome of Eragrostis curvula grass provides insights into Poaceae evolution and supports new strategies to enhance forage quality.</title>
        <authorList>
            <person name="Carballo J."/>
            <person name="Santos B.A.C.M."/>
            <person name="Zappacosta D."/>
            <person name="Garbus I."/>
            <person name="Selva J.P."/>
            <person name="Gallo C.A."/>
            <person name="Diaz A."/>
            <person name="Albertini E."/>
            <person name="Caccamo M."/>
            <person name="Echenique V."/>
        </authorList>
    </citation>
    <scope>NUCLEOTIDE SEQUENCE [LARGE SCALE GENOMIC DNA]</scope>
    <source>
        <strain evidence="2">cv. Victoria</strain>
        <tissue evidence="1">Leaf</tissue>
    </source>
</reference>
<feature type="non-terminal residue" evidence="1">
    <location>
        <position position="1"/>
    </location>
</feature>
<dbReference type="Proteomes" id="UP000324897">
    <property type="component" value="Unassembled WGS sequence"/>
</dbReference>
<dbReference type="Gramene" id="TVU04498">
    <property type="protein sequence ID" value="TVU04498"/>
    <property type="gene ID" value="EJB05_47609"/>
</dbReference>
<dbReference type="AlphaFoldDB" id="A0A5J9SZL4"/>
<comment type="caution">
    <text evidence="1">The sequence shown here is derived from an EMBL/GenBank/DDBJ whole genome shotgun (WGS) entry which is preliminary data.</text>
</comment>
<feature type="non-terminal residue" evidence="1">
    <location>
        <position position="226"/>
    </location>
</feature>
<evidence type="ECO:0000313" key="2">
    <source>
        <dbReference type="Proteomes" id="UP000324897"/>
    </source>
</evidence>
<protein>
    <recommendedName>
        <fullName evidence="3">LOB domain-containing protein</fullName>
    </recommendedName>
</protein>
<sequence>MGLQYSVEDLPPNKPSMMSPSYAHLFTTTLLMVGNKQPSPATEGEGQRPDLAAACIPPAMAVMGGPEMSPAPSSVGPLTGTGKMSSPSRFWTQNFNSHTVWLLTYRIMNTKLQVVRLQAQLESLKAQTTQGYGDGSLTSIPQNENCERLTPCMQDGQIFFHPTVPSNNSSVKEENQLYFASDFFTSESTQYSEGYEQDLCMPDYSSSNPSCTAQGSGYHDMDDLQS</sequence>
<evidence type="ECO:0008006" key="3">
    <source>
        <dbReference type="Google" id="ProtNLM"/>
    </source>
</evidence>
<accession>A0A5J9SZL4</accession>
<gene>
    <name evidence="1" type="ORF">EJB05_47609</name>
</gene>
<keyword evidence="2" id="KW-1185">Reference proteome</keyword>
<name>A0A5J9SZL4_9POAL</name>
<evidence type="ECO:0000313" key="1">
    <source>
        <dbReference type="EMBL" id="TVU04498.1"/>
    </source>
</evidence>
<dbReference type="OrthoDB" id="668748at2759"/>
<dbReference type="EMBL" id="RWGY01000051">
    <property type="protein sequence ID" value="TVU04498.1"/>
    <property type="molecule type" value="Genomic_DNA"/>
</dbReference>
<organism evidence="1 2">
    <name type="scientific">Eragrostis curvula</name>
    <name type="common">weeping love grass</name>
    <dbReference type="NCBI Taxonomy" id="38414"/>
    <lineage>
        <taxon>Eukaryota</taxon>
        <taxon>Viridiplantae</taxon>
        <taxon>Streptophyta</taxon>
        <taxon>Embryophyta</taxon>
        <taxon>Tracheophyta</taxon>
        <taxon>Spermatophyta</taxon>
        <taxon>Magnoliopsida</taxon>
        <taxon>Liliopsida</taxon>
        <taxon>Poales</taxon>
        <taxon>Poaceae</taxon>
        <taxon>PACMAD clade</taxon>
        <taxon>Chloridoideae</taxon>
        <taxon>Eragrostideae</taxon>
        <taxon>Eragrostidinae</taxon>
        <taxon>Eragrostis</taxon>
    </lineage>
</organism>